<keyword evidence="4" id="KW-1185">Reference proteome</keyword>
<dbReference type="EMBL" id="FUHU01000036">
    <property type="protein sequence ID" value="SJM62839.1"/>
    <property type="molecule type" value="Genomic_DNA"/>
</dbReference>
<evidence type="ECO:0000313" key="4">
    <source>
        <dbReference type="Proteomes" id="UP000195787"/>
    </source>
</evidence>
<keyword evidence="2" id="KW-0812">Transmembrane</keyword>
<keyword evidence="2" id="KW-0472">Membrane</keyword>
<dbReference type="AlphaFoldDB" id="A0A1R4G3X0"/>
<keyword evidence="2" id="KW-1133">Transmembrane helix</keyword>
<dbReference type="Proteomes" id="UP000195787">
    <property type="component" value="Unassembled WGS sequence"/>
</dbReference>
<organism evidence="3 4">
    <name type="scientific">Agrococcus casei LMG 22410</name>
    <dbReference type="NCBI Taxonomy" id="1255656"/>
    <lineage>
        <taxon>Bacteria</taxon>
        <taxon>Bacillati</taxon>
        <taxon>Actinomycetota</taxon>
        <taxon>Actinomycetes</taxon>
        <taxon>Micrococcales</taxon>
        <taxon>Microbacteriaceae</taxon>
        <taxon>Agrococcus</taxon>
    </lineage>
</organism>
<protein>
    <submittedName>
        <fullName evidence="3">Uncharacterized protein</fullName>
    </submittedName>
</protein>
<evidence type="ECO:0000256" key="2">
    <source>
        <dbReference type="SAM" id="Phobius"/>
    </source>
</evidence>
<accession>A0A1R4G3X0</accession>
<evidence type="ECO:0000313" key="3">
    <source>
        <dbReference type="EMBL" id="SJM62839.1"/>
    </source>
</evidence>
<proteinExistence type="predicted"/>
<reference evidence="3 4" key="1">
    <citation type="submission" date="2017-02" db="EMBL/GenBank/DDBJ databases">
        <authorList>
            <person name="Peterson S.W."/>
        </authorList>
    </citation>
    <scope>NUCLEOTIDE SEQUENCE [LARGE SCALE GENOMIC DNA]</scope>
    <source>
        <strain evidence="3 4">LMG 22410</strain>
    </source>
</reference>
<feature type="transmembrane region" description="Helical" evidence="2">
    <location>
        <begin position="661"/>
        <end position="681"/>
    </location>
</feature>
<sequence>MIDLDFQPEITTQVASRFVAEGDAFVDGLTVSVSKGTWIHRDGKPIEVTGTGTLYGPFDEQPTEADTPPAGAPVAGVEAVTLTGAGSYTSPGTIIAPESGFYTWVWSIDKAAHGENAKYLTDSFTDRFGQVAETSVVPFQPVAVSEADQRLAAPGDALTDTITVSSSNGVWLKKDGAHIPVLFEGTAYQVPGTLPPAQNTAIDSNAVALGTVTVTTDGPGVYTSPSVVAPSGGFVTWVWEVKKVSQPEWVRDYLAADWQDDYGINVETTSVRWPVTVTSLMREYNVHPGGRAFDVVTVSGFPANHGDFTGDGYWNADVDELRHTVYGPFATDRELTDDLDLTIAPVLAELTTPARNGVYKLGYTDDDMIVPTEPGFYVLVTTFAGDDRVQPYQSSPADVLERFYVPPTNTEVPVSVITQATPEAAVGEPFSDTALVQGTTIPDGAYLVFRAYGPYPAEAGAVCESPFYVSDEISVTQAGIYASGTTTADTAGNVFWVETLYAADGEVIAEGTCGAPGETTVVAEQPDELRVKTNAVPTVVLGEAARDVATVTGTVPDGARLVFEAYRQHTGEALCTAEELVFTSAVINLDGPGEYTSDVVVFDEVGTYYWVEAVIDKDGLILHRGLCGAPDETTTVTPVPETPEEPGKPGELAQTGADGNWWPLGLAGGLIAAVTGGVLLFGRRLAIARERDGYVREEDEAFEEFKAQFEGAKEE</sequence>
<evidence type="ECO:0000256" key="1">
    <source>
        <dbReference type="SAM" id="MobiDB-lite"/>
    </source>
</evidence>
<gene>
    <name evidence="3" type="ORF">CZ674_08590</name>
</gene>
<feature type="region of interest" description="Disordered" evidence="1">
    <location>
        <begin position="631"/>
        <end position="655"/>
    </location>
</feature>
<name>A0A1R4G3X0_9MICO</name>